<dbReference type="AlphaFoldDB" id="A0AAD7IUJ6"/>
<dbReference type="SUPFAM" id="SSF48576">
    <property type="entry name" value="Terpenoid synthases"/>
    <property type="match status" value="1"/>
</dbReference>
<evidence type="ECO:0000256" key="3">
    <source>
        <dbReference type="ARBA" id="ARBA00022723"/>
    </source>
</evidence>
<sequence length="343" mass="39642">MGDLPLPSHFILPDVPGLTAHAFDFKHNDHQDDARPQAEAWFASMNAYHGKKLAKFMSFRFDNLAGAGFPQADFIRELWCINFLYWAFSFDDLTDIGEFQRDSQTVRVGVEISRKVFENTLTCTAPKPQYPYAAMLHDIWDEVLRYATPGCCGRFQQGVEHWFDSLPVQCSNRDIDYILPVDEFIAVRRRTVGGAMTMAIVEYALRIDLPDHVFQNPVIMAMHEAIIDFMTWPNDLCSFNKEQADSDFQNLVLCVMKERQLELQDAIYYIVQMIRDRLEEYLALKASVPSFGAEVDKEFARYVNGLEQFVQGCVDWYYSSRYFRDLDLSNHVDLVVPVFPRGS</sequence>
<proteinExistence type="inferred from homology"/>
<evidence type="ECO:0000256" key="5">
    <source>
        <dbReference type="ARBA" id="ARBA00023239"/>
    </source>
</evidence>
<comment type="cofactor">
    <cofactor evidence="1 6">
        <name>Mg(2+)</name>
        <dbReference type="ChEBI" id="CHEBI:18420"/>
    </cofactor>
</comment>
<keyword evidence="3 6" id="KW-0479">Metal-binding</keyword>
<protein>
    <recommendedName>
        <fullName evidence="6">Terpene synthase</fullName>
        <ecNumber evidence="6">4.2.3.-</ecNumber>
    </recommendedName>
</protein>
<organism evidence="7 8">
    <name type="scientific">Mycena metata</name>
    <dbReference type="NCBI Taxonomy" id="1033252"/>
    <lineage>
        <taxon>Eukaryota</taxon>
        <taxon>Fungi</taxon>
        <taxon>Dikarya</taxon>
        <taxon>Basidiomycota</taxon>
        <taxon>Agaricomycotina</taxon>
        <taxon>Agaricomycetes</taxon>
        <taxon>Agaricomycetidae</taxon>
        <taxon>Agaricales</taxon>
        <taxon>Marasmiineae</taxon>
        <taxon>Mycenaceae</taxon>
        <taxon>Mycena</taxon>
    </lineage>
</organism>
<dbReference type="PANTHER" id="PTHR35201">
    <property type="entry name" value="TERPENE SYNTHASE"/>
    <property type="match status" value="1"/>
</dbReference>
<dbReference type="GO" id="GO:0046872">
    <property type="term" value="F:metal ion binding"/>
    <property type="evidence" value="ECO:0007669"/>
    <property type="project" value="UniProtKB-KW"/>
</dbReference>
<dbReference type="InterPro" id="IPR034686">
    <property type="entry name" value="Terpene_cyclase-like_2"/>
</dbReference>
<keyword evidence="5 6" id="KW-0456">Lyase</keyword>
<comment type="similarity">
    <text evidence="2 6">Belongs to the terpene synthase family.</text>
</comment>
<dbReference type="Proteomes" id="UP001215598">
    <property type="component" value="Unassembled WGS sequence"/>
</dbReference>
<evidence type="ECO:0000313" key="7">
    <source>
        <dbReference type="EMBL" id="KAJ7750810.1"/>
    </source>
</evidence>
<evidence type="ECO:0000256" key="2">
    <source>
        <dbReference type="ARBA" id="ARBA00006333"/>
    </source>
</evidence>
<dbReference type="GO" id="GO:0008299">
    <property type="term" value="P:isoprenoid biosynthetic process"/>
    <property type="evidence" value="ECO:0007669"/>
    <property type="project" value="UniProtKB-ARBA"/>
</dbReference>
<evidence type="ECO:0000313" key="8">
    <source>
        <dbReference type="Proteomes" id="UP001215598"/>
    </source>
</evidence>
<accession>A0AAD7IUJ6</accession>
<dbReference type="SFLD" id="SFLDG01020">
    <property type="entry name" value="Terpene_Cyclase_Like_2"/>
    <property type="match status" value="1"/>
</dbReference>
<name>A0AAD7IUJ6_9AGAR</name>
<dbReference type="EMBL" id="JARKIB010000064">
    <property type="protein sequence ID" value="KAJ7750810.1"/>
    <property type="molecule type" value="Genomic_DNA"/>
</dbReference>
<dbReference type="EC" id="4.2.3.-" evidence="6"/>
<keyword evidence="4 6" id="KW-0460">Magnesium</keyword>
<evidence type="ECO:0000256" key="1">
    <source>
        <dbReference type="ARBA" id="ARBA00001946"/>
    </source>
</evidence>
<dbReference type="SFLD" id="SFLDS00005">
    <property type="entry name" value="Isoprenoid_Synthase_Type_I"/>
    <property type="match status" value="1"/>
</dbReference>
<keyword evidence="8" id="KW-1185">Reference proteome</keyword>
<reference evidence="7" key="1">
    <citation type="submission" date="2023-03" db="EMBL/GenBank/DDBJ databases">
        <title>Massive genome expansion in bonnet fungi (Mycena s.s.) driven by repeated elements and novel gene families across ecological guilds.</title>
        <authorList>
            <consortium name="Lawrence Berkeley National Laboratory"/>
            <person name="Harder C.B."/>
            <person name="Miyauchi S."/>
            <person name="Viragh M."/>
            <person name="Kuo A."/>
            <person name="Thoen E."/>
            <person name="Andreopoulos B."/>
            <person name="Lu D."/>
            <person name="Skrede I."/>
            <person name="Drula E."/>
            <person name="Henrissat B."/>
            <person name="Morin E."/>
            <person name="Kohler A."/>
            <person name="Barry K."/>
            <person name="LaButti K."/>
            <person name="Morin E."/>
            <person name="Salamov A."/>
            <person name="Lipzen A."/>
            <person name="Mereny Z."/>
            <person name="Hegedus B."/>
            <person name="Baldrian P."/>
            <person name="Stursova M."/>
            <person name="Weitz H."/>
            <person name="Taylor A."/>
            <person name="Grigoriev I.V."/>
            <person name="Nagy L.G."/>
            <person name="Martin F."/>
            <person name="Kauserud H."/>
        </authorList>
    </citation>
    <scope>NUCLEOTIDE SEQUENCE</scope>
    <source>
        <strain evidence="7">CBHHK182m</strain>
    </source>
</reference>
<comment type="caution">
    <text evidence="7">The sequence shown here is derived from an EMBL/GenBank/DDBJ whole genome shotgun (WGS) entry which is preliminary data.</text>
</comment>
<dbReference type="GO" id="GO:0010333">
    <property type="term" value="F:terpene synthase activity"/>
    <property type="evidence" value="ECO:0007669"/>
    <property type="project" value="InterPro"/>
</dbReference>
<dbReference type="Pfam" id="PF19086">
    <property type="entry name" value="Terpene_syn_C_2"/>
    <property type="match status" value="1"/>
</dbReference>
<dbReference type="PANTHER" id="PTHR35201:SF4">
    <property type="entry name" value="BETA-PINACENE SYNTHASE-RELATED"/>
    <property type="match status" value="1"/>
</dbReference>
<evidence type="ECO:0000256" key="6">
    <source>
        <dbReference type="RuleBase" id="RU366034"/>
    </source>
</evidence>
<gene>
    <name evidence="7" type="ORF">B0H16DRAFT_1549174</name>
</gene>
<dbReference type="Gene3D" id="1.10.600.10">
    <property type="entry name" value="Farnesyl Diphosphate Synthase"/>
    <property type="match status" value="1"/>
</dbReference>
<dbReference type="InterPro" id="IPR008949">
    <property type="entry name" value="Isoprenoid_synthase_dom_sf"/>
</dbReference>
<evidence type="ECO:0000256" key="4">
    <source>
        <dbReference type="ARBA" id="ARBA00022842"/>
    </source>
</evidence>